<organism evidence="1">
    <name type="scientific">Arundo donax</name>
    <name type="common">Giant reed</name>
    <name type="synonym">Donax arundinaceus</name>
    <dbReference type="NCBI Taxonomy" id="35708"/>
    <lineage>
        <taxon>Eukaryota</taxon>
        <taxon>Viridiplantae</taxon>
        <taxon>Streptophyta</taxon>
        <taxon>Embryophyta</taxon>
        <taxon>Tracheophyta</taxon>
        <taxon>Spermatophyta</taxon>
        <taxon>Magnoliopsida</taxon>
        <taxon>Liliopsida</taxon>
        <taxon>Poales</taxon>
        <taxon>Poaceae</taxon>
        <taxon>PACMAD clade</taxon>
        <taxon>Arundinoideae</taxon>
        <taxon>Arundineae</taxon>
        <taxon>Arundo</taxon>
    </lineage>
</organism>
<proteinExistence type="predicted"/>
<protein>
    <submittedName>
        <fullName evidence="1">Uncharacterized protein</fullName>
    </submittedName>
</protein>
<sequence length="133" mass="15469">MSYMEKWGEYYIILNFKMEMVMYVIACLYYTQKVHEFLVHPCVHNKFTCMFRQMQDIFSLPSIHITALLFLRKCCILSNINTKVYPSFVAFNHNTSIGCGCDLATGIELGRIKRCHSSIYKYLPGVLCLLVTT</sequence>
<evidence type="ECO:0000313" key="1">
    <source>
        <dbReference type="EMBL" id="JAE29474.1"/>
    </source>
</evidence>
<reference evidence="1" key="1">
    <citation type="submission" date="2014-09" db="EMBL/GenBank/DDBJ databases">
        <authorList>
            <person name="Magalhaes I.L.F."/>
            <person name="Oliveira U."/>
            <person name="Santos F.R."/>
            <person name="Vidigal T.H.D.A."/>
            <person name="Brescovit A.D."/>
            <person name="Santos A.J."/>
        </authorList>
    </citation>
    <scope>NUCLEOTIDE SEQUENCE</scope>
    <source>
        <tissue evidence="1">Shoot tissue taken approximately 20 cm above the soil surface</tissue>
    </source>
</reference>
<reference evidence="1" key="2">
    <citation type="journal article" date="2015" name="Data Brief">
        <title>Shoot transcriptome of the giant reed, Arundo donax.</title>
        <authorList>
            <person name="Barrero R.A."/>
            <person name="Guerrero F.D."/>
            <person name="Moolhuijzen P."/>
            <person name="Goolsby J.A."/>
            <person name="Tidwell J."/>
            <person name="Bellgard S.E."/>
            <person name="Bellgard M.I."/>
        </authorList>
    </citation>
    <scope>NUCLEOTIDE SEQUENCE</scope>
    <source>
        <tissue evidence="1">Shoot tissue taken approximately 20 cm above the soil surface</tissue>
    </source>
</reference>
<dbReference type="EMBL" id="GBRH01168422">
    <property type="protein sequence ID" value="JAE29474.1"/>
    <property type="molecule type" value="Transcribed_RNA"/>
</dbReference>
<accession>A0A0A9H112</accession>
<dbReference type="AlphaFoldDB" id="A0A0A9H112"/>
<name>A0A0A9H112_ARUDO</name>